<dbReference type="RefSeq" id="WP_076783498.1">
    <property type="nucleotide sequence ID" value="NZ_FTPU01000021.1"/>
</dbReference>
<reference evidence="2" key="1">
    <citation type="submission" date="2016-10" db="EMBL/GenBank/DDBJ databases">
        <authorList>
            <person name="Varghese N."/>
            <person name="Submissions S."/>
        </authorList>
    </citation>
    <scope>NUCLEOTIDE SEQUENCE [LARGE SCALE GENOMIC DNA]</scope>
    <source>
        <strain evidence="2">DSM 19482</strain>
    </source>
</reference>
<organism evidence="1 2">
    <name type="scientific">Epilithonimonas bovis DSM 19482</name>
    <dbReference type="NCBI Taxonomy" id="1121284"/>
    <lineage>
        <taxon>Bacteria</taxon>
        <taxon>Pseudomonadati</taxon>
        <taxon>Bacteroidota</taxon>
        <taxon>Flavobacteriia</taxon>
        <taxon>Flavobacteriales</taxon>
        <taxon>Weeksellaceae</taxon>
        <taxon>Chryseobacterium group</taxon>
        <taxon>Epilithonimonas</taxon>
    </lineage>
</organism>
<sequence length="124" mass="14335">MRKGIIYLLMSIFLLFVAENSHSFDIQTDYNNQSVLLHLFSFSKKYHLNHSAEKNVTKHIADSVDFAEEIGCSLINPYTLATALSFAGLAYIFQLTKTENFIRYKHQVFIAAVKRFILLRSIRI</sequence>
<name>A0A1U7PZ79_9FLAO</name>
<keyword evidence="2" id="KW-1185">Reference proteome</keyword>
<proteinExistence type="predicted"/>
<evidence type="ECO:0000313" key="2">
    <source>
        <dbReference type="Proteomes" id="UP000187261"/>
    </source>
</evidence>
<accession>A0A1U7PZ79</accession>
<dbReference type="EMBL" id="FTPU01000021">
    <property type="protein sequence ID" value="SIT97332.1"/>
    <property type="molecule type" value="Genomic_DNA"/>
</dbReference>
<evidence type="ECO:0000313" key="1">
    <source>
        <dbReference type="EMBL" id="SIT97332.1"/>
    </source>
</evidence>
<dbReference type="OrthoDB" id="1258239at2"/>
<gene>
    <name evidence="1" type="ORF">SAMN05660493_02049</name>
</gene>
<protein>
    <submittedName>
        <fullName evidence="1">Uncharacterized protein</fullName>
    </submittedName>
</protein>
<dbReference type="Proteomes" id="UP000187261">
    <property type="component" value="Unassembled WGS sequence"/>
</dbReference>
<dbReference type="STRING" id="1121284.SAMN05660493_02049"/>
<dbReference type="AlphaFoldDB" id="A0A1U7PZ79"/>